<gene>
    <name evidence="1" type="ORF">E5259_19115</name>
</gene>
<dbReference type="EMBL" id="CP039126">
    <property type="protein sequence ID" value="QMW79547.1"/>
    <property type="molecule type" value="Genomic_DNA"/>
</dbReference>
<proteinExistence type="predicted"/>
<name>A0A7G5MY54_9FIRM</name>
<reference evidence="1 2" key="1">
    <citation type="submission" date="2019-04" db="EMBL/GenBank/DDBJ databases">
        <authorList>
            <person name="Schori C."/>
            <person name="Ahrens C."/>
        </authorList>
    </citation>
    <scope>NUCLEOTIDE SEQUENCE [LARGE SCALE GENOMIC DNA]</scope>
    <source>
        <strain evidence="1 2">DSM 2950</strain>
    </source>
</reference>
<sequence length="179" mass="20370">MDNNVLACSKMVSADTGQSIQTVADVGYPAGISSSSGSRLRVYPQGYESSAVQIHADTSNKGIYRRTIRKNGYKNAQIQKNGYKYISYIHETFGLSGTRIEFGKSMPRLDYTQPEAVMTQDTLRSKPRLDVKRPIKSQRDLYSVRNKKSRIVKNRKIIPGGYNIAMRWQPRCLEIWARE</sequence>
<evidence type="ECO:0000313" key="1">
    <source>
        <dbReference type="EMBL" id="QMW79547.1"/>
    </source>
</evidence>
<dbReference type="Proteomes" id="UP000515789">
    <property type="component" value="Chromosome"/>
</dbReference>
<organism evidence="1 2">
    <name type="scientific">Blautia producta</name>
    <dbReference type="NCBI Taxonomy" id="33035"/>
    <lineage>
        <taxon>Bacteria</taxon>
        <taxon>Bacillati</taxon>
        <taxon>Bacillota</taxon>
        <taxon>Clostridia</taxon>
        <taxon>Lachnospirales</taxon>
        <taxon>Lachnospiraceae</taxon>
        <taxon>Blautia</taxon>
    </lineage>
</organism>
<evidence type="ECO:0000313" key="2">
    <source>
        <dbReference type="Proteomes" id="UP000515789"/>
    </source>
</evidence>
<accession>A0A7G5MY54</accession>
<dbReference type="AlphaFoldDB" id="A0A7G5MY54"/>
<protein>
    <submittedName>
        <fullName evidence="1">Uncharacterized protein</fullName>
    </submittedName>
</protein>